<dbReference type="Gene3D" id="2.160.10.10">
    <property type="entry name" value="Hexapeptide repeat proteins"/>
    <property type="match status" value="1"/>
</dbReference>
<dbReference type="InterPro" id="IPR011004">
    <property type="entry name" value="Trimer_LpxA-like_sf"/>
</dbReference>
<comment type="caution">
    <text evidence="3">The sequence shown here is derived from an EMBL/GenBank/DDBJ whole genome shotgun (WGS) entry which is preliminary data.</text>
</comment>
<dbReference type="SUPFAM" id="SSF51161">
    <property type="entry name" value="Trimeric LpxA-like enzymes"/>
    <property type="match status" value="1"/>
</dbReference>
<keyword evidence="4" id="KW-1185">Reference proteome</keyword>
<evidence type="ECO:0000259" key="2">
    <source>
        <dbReference type="Pfam" id="PF20683"/>
    </source>
</evidence>
<protein>
    <recommendedName>
        <fullName evidence="5">DUF4954 domain-containing protein</fullName>
    </recommendedName>
</protein>
<evidence type="ECO:0008006" key="5">
    <source>
        <dbReference type="Google" id="ProtNLM"/>
    </source>
</evidence>
<dbReference type="InterPro" id="IPR032533">
    <property type="entry name" value="DUF4954"/>
</dbReference>
<name>A0A841RAC1_9SPIO</name>
<dbReference type="RefSeq" id="WP_184748561.1">
    <property type="nucleotide sequence ID" value="NZ_JACHGJ010000011.1"/>
</dbReference>
<dbReference type="Pfam" id="PF16314">
    <property type="entry name" value="DUF4954"/>
    <property type="match status" value="1"/>
</dbReference>
<gene>
    <name evidence="3" type="ORF">HNR50_004017</name>
</gene>
<evidence type="ECO:0000259" key="1">
    <source>
        <dbReference type="Pfam" id="PF16314"/>
    </source>
</evidence>
<sequence length="712" mass="81433">MNDIKMVQLKSLGFNFTDKKYLPENADEFTIRFRQAPAREYRQLSHDEIGILKSRGNTADNWNNILVTENFSPNRVINNKFYGLNRIGDIDDVYLDFHDLHQPAGIYDSTIVSCDIGSNAALSNVNYISHYIVGDGAIILNVNEMLTTDHAKFGNGIVKDGEDESVRIEIELSNENGNRAVLPFDTMISGDAWLWSKFRDDRALMNRLKEITQNSFDSSRAYYGTIGEFTVIKNCRIIKDVKVGSHAYIKGCNKLKNLTVNSSLKSSTQLGEGIELVNGIVGYGCRAFYGVKAIRFIMSDYSTLKYGARLINSFLGSNSTISCCEVLNSLIFPGHEQHHNNSFLCAATLGGQSNIASGATIGSNHNSRANDGEIQASRGFWPGLCTSLKHNSKFSSFNLLAKGSYPSEINNPLPFSLLSNNETKGHLQIIPAYWFQYNLYALARNSWKYSVRDQRVVKQLNLKFDYLAPDTANEIVEALSYLKKIVTETDAFKDSKFTDEEEYLLANPQLTIDVNTIENNRRSTQILKCGKAYKIYKEFLLFYLLRNTITYCETFNVSLSALWEEYQDSEIDKWSSLGGQLIREKDLDDLKTRIKNGELKTWDDIHQKYNDYSSLYEKSKLQHGLSLFKRYFKSLNMEDYIDSFIQTCRYISEKTYESRAKDYTNPFRLSTYDNREEMEEVVGKLEDNSFIIQIEDEMNELIKLAEKHLRRS</sequence>
<feature type="domain" description="DUF4954" evidence="1">
    <location>
        <begin position="41"/>
        <end position="485"/>
    </location>
</feature>
<dbReference type="EMBL" id="JACHGJ010000011">
    <property type="protein sequence ID" value="MBB6482324.1"/>
    <property type="molecule type" value="Genomic_DNA"/>
</dbReference>
<evidence type="ECO:0000313" key="4">
    <source>
        <dbReference type="Proteomes" id="UP000587760"/>
    </source>
</evidence>
<proteinExistence type="predicted"/>
<reference evidence="3 4" key="1">
    <citation type="submission" date="2020-08" db="EMBL/GenBank/DDBJ databases">
        <title>Genomic Encyclopedia of Type Strains, Phase IV (KMG-IV): sequencing the most valuable type-strain genomes for metagenomic binning, comparative biology and taxonomic classification.</title>
        <authorList>
            <person name="Goeker M."/>
        </authorList>
    </citation>
    <scope>NUCLEOTIDE SEQUENCE [LARGE SCALE GENOMIC DNA]</scope>
    <source>
        <strain evidence="3 4">DSM 2461</strain>
    </source>
</reference>
<evidence type="ECO:0000313" key="3">
    <source>
        <dbReference type="EMBL" id="MBB6482324.1"/>
    </source>
</evidence>
<dbReference type="InterPro" id="IPR049208">
    <property type="entry name" value="DUF6819"/>
</dbReference>
<dbReference type="Proteomes" id="UP000587760">
    <property type="component" value="Unassembled WGS sequence"/>
</dbReference>
<accession>A0A841RAC1</accession>
<feature type="domain" description="DUF6819" evidence="2">
    <location>
        <begin position="566"/>
        <end position="711"/>
    </location>
</feature>
<organism evidence="3 4">
    <name type="scientific">Spirochaeta isovalerica</name>
    <dbReference type="NCBI Taxonomy" id="150"/>
    <lineage>
        <taxon>Bacteria</taxon>
        <taxon>Pseudomonadati</taxon>
        <taxon>Spirochaetota</taxon>
        <taxon>Spirochaetia</taxon>
        <taxon>Spirochaetales</taxon>
        <taxon>Spirochaetaceae</taxon>
        <taxon>Spirochaeta</taxon>
    </lineage>
</organism>
<dbReference type="Pfam" id="PF20683">
    <property type="entry name" value="DUF6819"/>
    <property type="match status" value="1"/>
</dbReference>
<dbReference type="AlphaFoldDB" id="A0A841RAC1"/>